<gene>
    <name evidence="2" type="ORF">MHA02_01150</name>
</gene>
<dbReference type="EMBL" id="BJZT01000002">
    <property type="protein sequence ID" value="GEO97727.1"/>
    <property type="molecule type" value="Genomic_DNA"/>
</dbReference>
<comment type="caution">
    <text evidence="2">The sequence shown here is derived from an EMBL/GenBank/DDBJ whole genome shotgun (WGS) entry which is preliminary data.</text>
</comment>
<evidence type="ECO:0000313" key="2">
    <source>
        <dbReference type="EMBL" id="GEO97727.1"/>
    </source>
</evidence>
<keyword evidence="3" id="KW-1185">Reference proteome</keyword>
<dbReference type="OrthoDB" id="9814604at2"/>
<dbReference type="NCBIfam" id="TIGR01444">
    <property type="entry name" value="fkbM_fam"/>
    <property type="match status" value="1"/>
</dbReference>
<evidence type="ECO:0000313" key="3">
    <source>
        <dbReference type="Proteomes" id="UP000321258"/>
    </source>
</evidence>
<organism evidence="2 3">
    <name type="scientific">Methylobacterium haplocladii</name>
    <dbReference type="NCBI Taxonomy" id="1176176"/>
    <lineage>
        <taxon>Bacteria</taxon>
        <taxon>Pseudomonadati</taxon>
        <taxon>Pseudomonadota</taxon>
        <taxon>Alphaproteobacteria</taxon>
        <taxon>Hyphomicrobiales</taxon>
        <taxon>Methylobacteriaceae</taxon>
        <taxon>Methylobacterium</taxon>
    </lineage>
</organism>
<dbReference type="InterPro" id="IPR006342">
    <property type="entry name" value="FkbM_mtfrase"/>
</dbReference>
<dbReference type="PANTHER" id="PTHR34203">
    <property type="entry name" value="METHYLTRANSFERASE, FKBM FAMILY PROTEIN"/>
    <property type="match status" value="1"/>
</dbReference>
<protein>
    <recommendedName>
        <fullName evidence="1">Methyltransferase FkbM domain-containing protein</fullName>
    </recommendedName>
</protein>
<reference evidence="2 3" key="1">
    <citation type="submission" date="2019-07" db="EMBL/GenBank/DDBJ databases">
        <title>Whole genome shotgun sequence of Methylobacterium haplocladii NBRC 107714.</title>
        <authorList>
            <person name="Hosoyama A."/>
            <person name="Uohara A."/>
            <person name="Ohji S."/>
            <person name="Ichikawa N."/>
        </authorList>
    </citation>
    <scope>NUCLEOTIDE SEQUENCE [LARGE SCALE GENOMIC DNA]</scope>
    <source>
        <strain evidence="2 3">NBRC 107714</strain>
    </source>
</reference>
<dbReference type="Gene3D" id="3.40.50.150">
    <property type="entry name" value="Vaccinia Virus protein VP39"/>
    <property type="match status" value="1"/>
</dbReference>
<dbReference type="Proteomes" id="UP000321258">
    <property type="component" value="Unassembled WGS sequence"/>
</dbReference>
<dbReference type="SUPFAM" id="SSF53335">
    <property type="entry name" value="S-adenosyl-L-methionine-dependent methyltransferases"/>
    <property type="match status" value="1"/>
</dbReference>
<dbReference type="AlphaFoldDB" id="A0A512IJ37"/>
<proteinExistence type="predicted"/>
<dbReference type="Pfam" id="PF05050">
    <property type="entry name" value="Methyltransf_21"/>
    <property type="match status" value="1"/>
</dbReference>
<feature type="domain" description="Methyltransferase FkbM" evidence="1">
    <location>
        <begin position="56"/>
        <end position="193"/>
    </location>
</feature>
<dbReference type="InterPro" id="IPR052514">
    <property type="entry name" value="SAM-dependent_MTase"/>
</dbReference>
<dbReference type="InterPro" id="IPR029063">
    <property type="entry name" value="SAM-dependent_MTases_sf"/>
</dbReference>
<dbReference type="PANTHER" id="PTHR34203:SF15">
    <property type="entry name" value="SLL1173 PROTEIN"/>
    <property type="match status" value="1"/>
</dbReference>
<sequence length="282" mass="30917">MNDPFLSRRIPLSGRRLVIDAPAGDYAFLRYRSGRGFRSYTALCRALLSPDAVVIDIGANIGLTSLIAADVARGGRVLAIEGAPRNFAALARNLGAHAPKIAIPIHCAVGPEKGEVTFVDNSAFGHVVSADSLVATTGTTVPQKTIDDIVTEHALLRVDLIKLDIEGFEQDALAGAPVTLARFDPVVFLEFNVFCQIVLYDRNPRRFLDWLLATFSELHVWRDGRLTSVRETGALGFLQSNMIDRRCNDDLIATTSPERIARLRTALHQGGFRGGIWARLRR</sequence>
<dbReference type="RefSeq" id="WP_147076033.1">
    <property type="nucleotide sequence ID" value="NZ_BJZT01000002.1"/>
</dbReference>
<evidence type="ECO:0000259" key="1">
    <source>
        <dbReference type="Pfam" id="PF05050"/>
    </source>
</evidence>
<name>A0A512IJ37_9HYPH</name>
<accession>A0A512IJ37</accession>